<evidence type="ECO:0000313" key="2">
    <source>
        <dbReference type="Proteomes" id="UP000184112"/>
    </source>
</evidence>
<dbReference type="AlphaFoldDB" id="A0A1M5IQL6"/>
<gene>
    <name evidence="1" type="ORF">SAMN05444388_102211</name>
</gene>
<accession>A0A1M5IQL6</accession>
<reference evidence="1 2" key="1">
    <citation type="submission" date="2016-11" db="EMBL/GenBank/DDBJ databases">
        <authorList>
            <person name="Jaros S."/>
            <person name="Januszkiewicz K."/>
            <person name="Wedrychowicz H."/>
        </authorList>
    </citation>
    <scope>NUCLEOTIDE SEQUENCE [LARGE SCALE GENOMIC DNA]</scope>
    <source>
        <strain evidence="1 2">DSM 6792</strain>
    </source>
</reference>
<dbReference type="Proteomes" id="UP000184112">
    <property type="component" value="Unassembled WGS sequence"/>
</dbReference>
<organism evidence="1 2">
    <name type="scientific">Flavobacterium johnsoniae</name>
    <name type="common">Cytophaga johnsonae</name>
    <dbReference type="NCBI Taxonomy" id="986"/>
    <lineage>
        <taxon>Bacteria</taxon>
        <taxon>Pseudomonadati</taxon>
        <taxon>Bacteroidota</taxon>
        <taxon>Flavobacteriia</taxon>
        <taxon>Flavobacteriales</taxon>
        <taxon>Flavobacteriaceae</taxon>
        <taxon>Flavobacterium</taxon>
    </lineage>
</organism>
<dbReference type="EMBL" id="FQWH01000002">
    <property type="protein sequence ID" value="SHG30602.1"/>
    <property type="molecule type" value="Genomic_DNA"/>
</dbReference>
<evidence type="ECO:0000313" key="1">
    <source>
        <dbReference type="EMBL" id="SHG30602.1"/>
    </source>
</evidence>
<sequence length="169" mass="20139">MLFKFSMPNKSVIILLCLVSLLLLNSCYSYKIYPKEYRNARNTHTKETVYVVNDTLKKEFKILEKSNLFTFTKDSTQTNIKIKLYPIKQYPGCGNPLIAQVITLGQLPVYLPNQYEYQFDRIEKGKTNPQKFNLRITQRYWFWDMFTFSKNFEKKAGQLLLVKYQDKQN</sequence>
<name>A0A1M5IQL6_FLAJO</name>
<dbReference type="RefSeq" id="WP_073408496.1">
    <property type="nucleotide sequence ID" value="NZ_FQWH01000002.1"/>
</dbReference>
<proteinExistence type="predicted"/>
<protein>
    <submittedName>
        <fullName evidence="1">Uncharacterized protein</fullName>
    </submittedName>
</protein>